<evidence type="ECO:0000313" key="1">
    <source>
        <dbReference type="EMBL" id="VDO47463.1"/>
    </source>
</evidence>
<dbReference type="EMBL" id="UZAF01018047">
    <property type="protein sequence ID" value="VDO47463.1"/>
    <property type="molecule type" value="Genomic_DNA"/>
</dbReference>
<organism evidence="3">
    <name type="scientific">Haemonchus placei</name>
    <name type="common">Barber's pole worm</name>
    <dbReference type="NCBI Taxonomy" id="6290"/>
    <lineage>
        <taxon>Eukaryota</taxon>
        <taxon>Metazoa</taxon>
        <taxon>Ecdysozoa</taxon>
        <taxon>Nematoda</taxon>
        <taxon>Chromadorea</taxon>
        <taxon>Rhabditida</taxon>
        <taxon>Rhabditina</taxon>
        <taxon>Rhabditomorpha</taxon>
        <taxon>Strongyloidea</taxon>
        <taxon>Trichostrongylidae</taxon>
        <taxon>Haemonchus</taxon>
    </lineage>
</organism>
<keyword evidence="2" id="KW-1185">Reference proteome</keyword>
<accession>A0A0N4WNW1</accession>
<proteinExistence type="predicted"/>
<dbReference type="Proteomes" id="UP000268014">
    <property type="component" value="Unassembled WGS sequence"/>
</dbReference>
<protein>
    <submittedName>
        <fullName evidence="3">Protein SHOOT GRAVITROPISM 6</fullName>
    </submittedName>
</protein>
<dbReference type="AlphaFoldDB" id="A0A0N4WNW1"/>
<reference evidence="1 2" key="2">
    <citation type="submission" date="2018-11" db="EMBL/GenBank/DDBJ databases">
        <authorList>
            <consortium name="Pathogen Informatics"/>
        </authorList>
    </citation>
    <scope>NUCLEOTIDE SEQUENCE [LARGE SCALE GENOMIC DNA]</scope>
    <source>
        <strain evidence="1 2">MHpl1</strain>
    </source>
</reference>
<gene>
    <name evidence="1" type="ORF">HPLM_LOCUS12997</name>
</gene>
<name>A0A0N4WNW1_HAEPC</name>
<sequence>MLFFFCSSSKIVSGGSKKVCNSITDTVVRDASSICFTDLSEFLFERGLLLLSSEAITSHIEPLVVDALRLITEPWDPVESSLSILFRCLLSKL</sequence>
<reference evidence="3" key="1">
    <citation type="submission" date="2017-02" db="UniProtKB">
        <authorList>
            <consortium name="WormBaseParasite"/>
        </authorList>
    </citation>
    <scope>IDENTIFICATION</scope>
</reference>
<evidence type="ECO:0000313" key="2">
    <source>
        <dbReference type="Proteomes" id="UP000268014"/>
    </source>
</evidence>
<evidence type="ECO:0000313" key="3">
    <source>
        <dbReference type="WBParaSite" id="HPLM_0001300501-mRNA-1"/>
    </source>
</evidence>
<dbReference type="WBParaSite" id="HPLM_0001300501-mRNA-1">
    <property type="protein sequence ID" value="HPLM_0001300501-mRNA-1"/>
    <property type="gene ID" value="HPLM_0001300501"/>
</dbReference>